<reference evidence="2 3" key="1">
    <citation type="submission" date="2019-02" db="EMBL/GenBank/DDBJ databases">
        <title>Genomic Encyclopedia of Type Strains, Phase IV (KMG-IV): sequencing the most valuable type-strain genomes for metagenomic binning, comparative biology and taxonomic classification.</title>
        <authorList>
            <person name="Goeker M."/>
        </authorList>
    </citation>
    <scope>NUCLEOTIDE SEQUENCE [LARGE SCALE GENOMIC DNA]</scope>
    <source>
        <strain evidence="2 3">DSM 21223</strain>
    </source>
</reference>
<evidence type="ECO:0000256" key="1">
    <source>
        <dbReference type="SAM" id="SignalP"/>
    </source>
</evidence>
<feature type="chain" id="PRO_5045816920" evidence="1">
    <location>
        <begin position="19"/>
        <end position="247"/>
    </location>
</feature>
<protein>
    <submittedName>
        <fullName evidence="2">Uncharacterized protein</fullName>
    </submittedName>
</protein>
<evidence type="ECO:0000313" key="3">
    <source>
        <dbReference type="Proteomes" id="UP000292136"/>
    </source>
</evidence>
<sequence length="247" mass="27052">MRMLLLLCSLFLAWGARAEAEMDAETDFHFRAFGIEPADRVEWGEGHLTAGVDRELRPERGTRRRTVTPLEATFGLGAGFSAVVGLEGSSRTLFDDGSGSRAASREVLLKYALPAWNGLHVAAFAGANRLQDQEHHSHTRGFSLNLDTDLGTFGSGYAQDRRRPGEPHQGREWGVNWFRLWDAGPLHGWGLAAEARFVRSPLGERIDHWLLGVARVVGKGLLADVAIGGSGGDTDARRLTAGISWFY</sequence>
<keyword evidence="1" id="KW-0732">Signal</keyword>
<evidence type="ECO:0000313" key="2">
    <source>
        <dbReference type="EMBL" id="RZT76709.1"/>
    </source>
</evidence>
<proteinExistence type="predicted"/>
<dbReference type="EMBL" id="SHKM01000002">
    <property type="protein sequence ID" value="RZT76709.1"/>
    <property type="molecule type" value="Genomic_DNA"/>
</dbReference>
<organism evidence="2 3">
    <name type="scientific">Azospira oryzae</name>
    <dbReference type="NCBI Taxonomy" id="146939"/>
    <lineage>
        <taxon>Bacteria</taxon>
        <taxon>Pseudomonadati</taxon>
        <taxon>Pseudomonadota</taxon>
        <taxon>Betaproteobacteria</taxon>
        <taxon>Rhodocyclales</taxon>
        <taxon>Rhodocyclaceae</taxon>
        <taxon>Azospira</taxon>
    </lineage>
</organism>
<name>A0ABY0INB4_9RHOO</name>
<feature type="signal peptide" evidence="1">
    <location>
        <begin position="1"/>
        <end position="18"/>
    </location>
</feature>
<gene>
    <name evidence="2" type="ORF">EV678_2591</name>
</gene>
<accession>A0ABY0INB4</accession>
<comment type="caution">
    <text evidence="2">The sequence shown here is derived from an EMBL/GenBank/DDBJ whole genome shotgun (WGS) entry which is preliminary data.</text>
</comment>
<dbReference type="Proteomes" id="UP000292136">
    <property type="component" value="Unassembled WGS sequence"/>
</dbReference>
<dbReference type="RefSeq" id="WP_130459802.1">
    <property type="nucleotide sequence ID" value="NZ_SHKM01000002.1"/>
</dbReference>
<keyword evidence="3" id="KW-1185">Reference proteome</keyword>